<dbReference type="EMBL" id="PVNK01000225">
    <property type="protein sequence ID" value="PRP92075.1"/>
    <property type="molecule type" value="Genomic_DNA"/>
</dbReference>
<comment type="caution">
    <text evidence="1">The sequence shown here is derived from an EMBL/GenBank/DDBJ whole genome shotgun (WGS) entry which is preliminary data.</text>
</comment>
<dbReference type="OrthoDB" id="9826500at2"/>
<gene>
    <name evidence="1" type="ORF">ENSA5_51690</name>
</gene>
<accession>A0A2S9XGU2</accession>
<sequence>MHKLAQLPIVVALAMALPLGCGKKDDTEAKAEAVKVLPEASNGSPLAVELVEFIGEGEERGMKVRLYNHGDKTAAGAMLLFRYYDASDKLLKVKPGTAFESDSDFTSISGGRYKCEAKKNATFELDGRMLAVPADAARVEILASKVSALAADGNTIEDWWSQENFSDWPEG</sequence>
<reference evidence="1 2" key="1">
    <citation type="submission" date="2018-03" db="EMBL/GenBank/DDBJ databases">
        <title>Draft Genome Sequences of the Obligatory Marine Myxobacteria Enhygromyxa salina SWB005.</title>
        <authorList>
            <person name="Poehlein A."/>
            <person name="Moghaddam J.A."/>
            <person name="Harms H."/>
            <person name="Alanjari M."/>
            <person name="Koenig G.M."/>
            <person name="Daniel R."/>
            <person name="Schaeberle T.F."/>
        </authorList>
    </citation>
    <scope>NUCLEOTIDE SEQUENCE [LARGE SCALE GENOMIC DNA]</scope>
    <source>
        <strain evidence="1 2">SWB005</strain>
    </source>
</reference>
<dbReference type="RefSeq" id="WP_106394404.1">
    <property type="nucleotide sequence ID" value="NZ_PVNK01000225.1"/>
</dbReference>
<dbReference type="Proteomes" id="UP000237968">
    <property type="component" value="Unassembled WGS sequence"/>
</dbReference>
<evidence type="ECO:0000313" key="2">
    <source>
        <dbReference type="Proteomes" id="UP000237968"/>
    </source>
</evidence>
<protein>
    <submittedName>
        <fullName evidence="1">Uncharacterized protein</fullName>
    </submittedName>
</protein>
<name>A0A2S9XGU2_9BACT</name>
<proteinExistence type="predicted"/>
<dbReference type="AlphaFoldDB" id="A0A2S9XGU2"/>
<evidence type="ECO:0000313" key="1">
    <source>
        <dbReference type="EMBL" id="PRP92075.1"/>
    </source>
</evidence>
<keyword evidence="2" id="KW-1185">Reference proteome</keyword>
<organism evidence="1 2">
    <name type="scientific">Enhygromyxa salina</name>
    <dbReference type="NCBI Taxonomy" id="215803"/>
    <lineage>
        <taxon>Bacteria</taxon>
        <taxon>Pseudomonadati</taxon>
        <taxon>Myxococcota</taxon>
        <taxon>Polyangia</taxon>
        <taxon>Nannocystales</taxon>
        <taxon>Nannocystaceae</taxon>
        <taxon>Enhygromyxa</taxon>
    </lineage>
</organism>